<keyword evidence="6" id="KW-1185">Reference proteome</keyword>
<dbReference type="Pfam" id="PF07714">
    <property type="entry name" value="PK_Tyr_Ser-Thr"/>
    <property type="match status" value="1"/>
</dbReference>
<feature type="region of interest" description="Disordered" evidence="1">
    <location>
        <begin position="370"/>
        <end position="473"/>
    </location>
</feature>
<dbReference type="GO" id="GO:0003779">
    <property type="term" value="F:actin binding"/>
    <property type="evidence" value="ECO:0007669"/>
    <property type="project" value="InterPro"/>
</dbReference>
<dbReference type="Pfam" id="PF02205">
    <property type="entry name" value="WH2"/>
    <property type="match status" value="1"/>
</dbReference>
<evidence type="ECO:0008006" key="7">
    <source>
        <dbReference type="Google" id="ProtNLM"/>
    </source>
</evidence>
<evidence type="ECO:0000259" key="3">
    <source>
        <dbReference type="PROSITE" id="PS50011"/>
    </source>
</evidence>
<dbReference type="InterPro" id="IPR053235">
    <property type="entry name" value="Ser_Thr_kinase"/>
</dbReference>
<dbReference type="Proteomes" id="UP001497497">
    <property type="component" value="Unassembled WGS sequence"/>
</dbReference>
<accession>A0AAV2IMY5</accession>
<dbReference type="SUPFAM" id="SSF56112">
    <property type="entry name" value="Protein kinase-like (PK-like)"/>
    <property type="match status" value="1"/>
</dbReference>
<evidence type="ECO:0000313" key="5">
    <source>
        <dbReference type="EMBL" id="CAL1547998.1"/>
    </source>
</evidence>
<feature type="compositionally biased region" description="Pro residues" evidence="1">
    <location>
        <begin position="409"/>
        <end position="440"/>
    </location>
</feature>
<evidence type="ECO:0000256" key="2">
    <source>
        <dbReference type="SAM" id="Phobius"/>
    </source>
</evidence>
<keyword evidence="2" id="KW-0472">Membrane</keyword>
<dbReference type="GO" id="GO:0005737">
    <property type="term" value="C:cytoplasm"/>
    <property type="evidence" value="ECO:0007669"/>
    <property type="project" value="TreeGrafter"/>
</dbReference>
<dbReference type="InterPro" id="IPR000719">
    <property type="entry name" value="Prot_kinase_dom"/>
</dbReference>
<keyword evidence="2" id="KW-1133">Transmembrane helix</keyword>
<sequence length="473" mass="53600">MTDAGTWIEDHIYVPVLGGLAILALFVVLIYYCLCRKRRFYARDYVYKRLEHEAELAEQMNRERETQQNVKRDTVYMNCQYYLRSHPNYRIVQQLKELGSRIDKHWFIVADIRTSEEYMLSCVPFCPKMAVPFTKPTCKTLKDLFSLLQHPHIFPIYDFDFAVEQNLVFVVQPVATRGSLKDMIYECRYSEIWYNKYNHRHRGLSLQNVRLFGKQILSGMLYLEEKGFPLHGNIQSGNIMMENGICRIAGYENKFLANTSRVYTLVKRKLKDENKCALDILCFGHLLYEMAFGYELPTAHPEPQHLIGTQSPAVVEILNFIFENESKKYPTIQEINGQPFFANVKLSEMDQYNPAKIHLSEPMKNILKAVRKGKPLKPPKPSSTKKKRRATLTGSPTPQSPSAGTAAPLAPPPPPPGAPPPPPPPPPPSGGAPPPPPPSVPASSTGRMALLGDIRKGAKLKKAVTHDRSAPKV</sequence>
<name>A0AAV2IMY5_LYMST</name>
<dbReference type="AlphaFoldDB" id="A0AAV2IMY5"/>
<feature type="domain" description="Protein kinase" evidence="3">
    <location>
        <begin position="92"/>
        <end position="341"/>
    </location>
</feature>
<reference evidence="5 6" key="1">
    <citation type="submission" date="2024-04" db="EMBL/GenBank/DDBJ databases">
        <authorList>
            <consortium name="Genoscope - CEA"/>
            <person name="William W."/>
        </authorList>
    </citation>
    <scope>NUCLEOTIDE SEQUENCE [LARGE SCALE GENOMIC DNA]</scope>
</reference>
<keyword evidence="2" id="KW-0812">Transmembrane</keyword>
<dbReference type="SMART" id="SM00220">
    <property type="entry name" value="S_TKc"/>
    <property type="match status" value="1"/>
</dbReference>
<dbReference type="InterPro" id="IPR003124">
    <property type="entry name" value="WH2_dom"/>
</dbReference>
<evidence type="ECO:0000259" key="4">
    <source>
        <dbReference type="PROSITE" id="PS51082"/>
    </source>
</evidence>
<gene>
    <name evidence="5" type="ORF">GSLYS_00021315001</name>
</gene>
<evidence type="ECO:0000256" key="1">
    <source>
        <dbReference type="SAM" id="MobiDB-lite"/>
    </source>
</evidence>
<feature type="transmembrane region" description="Helical" evidence="2">
    <location>
        <begin position="12"/>
        <end position="34"/>
    </location>
</feature>
<dbReference type="GO" id="GO:0004674">
    <property type="term" value="F:protein serine/threonine kinase activity"/>
    <property type="evidence" value="ECO:0007669"/>
    <property type="project" value="TreeGrafter"/>
</dbReference>
<proteinExistence type="predicted"/>
<feature type="domain" description="WH2" evidence="4">
    <location>
        <begin position="446"/>
        <end position="463"/>
    </location>
</feature>
<dbReference type="Gene3D" id="1.10.510.10">
    <property type="entry name" value="Transferase(Phosphotransferase) domain 1"/>
    <property type="match status" value="1"/>
</dbReference>
<dbReference type="PANTHER" id="PTHR24361">
    <property type="entry name" value="MITOGEN-ACTIVATED KINASE KINASE KINASE"/>
    <property type="match status" value="1"/>
</dbReference>
<dbReference type="PROSITE" id="PS51082">
    <property type="entry name" value="WH2"/>
    <property type="match status" value="1"/>
</dbReference>
<dbReference type="GO" id="GO:0005524">
    <property type="term" value="F:ATP binding"/>
    <property type="evidence" value="ECO:0007669"/>
    <property type="project" value="InterPro"/>
</dbReference>
<feature type="compositionally biased region" description="Basic residues" evidence="1">
    <location>
        <begin position="370"/>
        <end position="390"/>
    </location>
</feature>
<feature type="compositionally biased region" description="Basic and acidic residues" evidence="1">
    <location>
        <begin position="464"/>
        <end position="473"/>
    </location>
</feature>
<organism evidence="5 6">
    <name type="scientific">Lymnaea stagnalis</name>
    <name type="common">Great pond snail</name>
    <name type="synonym">Helix stagnalis</name>
    <dbReference type="NCBI Taxonomy" id="6523"/>
    <lineage>
        <taxon>Eukaryota</taxon>
        <taxon>Metazoa</taxon>
        <taxon>Spiralia</taxon>
        <taxon>Lophotrochozoa</taxon>
        <taxon>Mollusca</taxon>
        <taxon>Gastropoda</taxon>
        <taxon>Heterobranchia</taxon>
        <taxon>Euthyneura</taxon>
        <taxon>Panpulmonata</taxon>
        <taxon>Hygrophila</taxon>
        <taxon>Lymnaeoidea</taxon>
        <taxon>Lymnaeidae</taxon>
        <taxon>Lymnaea</taxon>
    </lineage>
</organism>
<dbReference type="InterPro" id="IPR011009">
    <property type="entry name" value="Kinase-like_dom_sf"/>
</dbReference>
<evidence type="ECO:0000313" key="6">
    <source>
        <dbReference type="Proteomes" id="UP001497497"/>
    </source>
</evidence>
<dbReference type="EMBL" id="CAXITT010001133">
    <property type="protein sequence ID" value="CAL1547998.1"/>
    <property type="molecule type" value="Genomic_DNA"/>
</dbReference>
<comment type="caution">
    <text evidence="5">The sequence shown here is derived from an EMBL/GenBank/DDBJ whole genome shotgun (WGS) entry which is preliminary data.</text>
</comment>
<dbReference type="PROSITE" id="PS50011">
    <property type="entry name" value="PROTEIN_KINASE_DOM"/>
    <property type="match status" value="1"/>
</dbReference>
<protein>
    <recommendedName>
        <fullName evidence="7">WH2 domain-containing protein</fullName>
    </recommendedName>
</protein>
<dbReference type="CDD" id="cd22064">
    <property type="entry name" value="WH2_WAS_WASL"/>
    <property type="match status" value="1"/>
</dbReference>
<dbReference type="SMART" id="SM00246">
    <property type="entry name" value="WH2"/>
    <property type="match status" value="1"/>
</dbReference>
<dbReference type="InterPro" id="IPR001245">
    <property type="entry name" value="Ser-Thr/Tyr_kinase_cat_dom"/>
</dbReference>